<evidence type="ECO:0000313" key="3">
    <source>
        <dbReference type="Proteomes" id="UP000070366"/>
    </source>
</evidence>
<proteinExistence type="predicted"/>
<gene>
    <name evidence="2" type="ORF">HMPREF3293_03038</name>
</gene>
<dbReference type="EMBL" id="LSZW01000066">
    <property type="protein sequence ID" value="KXK64127.1"/>
    <property type="molecule type" value="Genomic_DNA"/>
</dbReference>
<keyword evidence="1" id="KW-0812">Transmembrane</keyword>
<comment type="caution">
    <text evidence="2">The sequence shown here is derived from an EMBL/GenBank/DDBJ whole genome shotgun (WGS) entry which is preliminary data.</text>
</comment>
<dbReference type="Proteomes" id="UP000070366">
    <property type="component" value="Unassembled WGS sequence"/>
</dbReference>
<name>A0A136Q0F4_9FIRM</name>
<protein>
    <submittedName>
        <fullName evidence="2">Uncharacterized protein</fullName>
    </submittedName>
</protein>
<feature type="transmembrane region" description="Helical" evidence="1">
    <location>
        <begin position="15"/>
        <end position="38"/>
    </location>
</feature>
<reference evidence="2 3" key="1">
    <citation type="submission" date="2016-02" db="EMBL/GenBank/DDBJ databases">
        <authorList>
            <person name="Wen L."/>
            <person name="He K."/>
            <person name="Yang H."/>
        </authorList>
    </citation>
    <scope>NUCLEOTIDE SEQUENCE [LARGE SCALE GENOMIC DNA]</scope>
    <source>
        <strain evidence="2 3">DSM 22607</strain>
    </source>
</reference>
<sequence>MSGLTFAYLLLENTFFYTLVQIRYDICSSILYVLSFLYHSF</sequence>
<keyword evidence="1" id="KW-1133">Transmembrane helix</keyword>
<keyword evidence="1" id="KW-0472">Membrane</keyword>
<evidence type="ECO:0000313" key="2">
    <source>
        <dbReference type="EMBL" id="KXK64127.1"/>
    </source>
</evidence>
<evidence type="ECO:0000256" key="1">
    <source>
        <dbReference type="SAM" id="Phobius"/>
    </source>
</evidence>
<dbReference type="AlphaFoldDB" id="A0A136Q0F4"/>
<keyword evidence="3" id="KW-1185">Reference proteome</keyword>
<accession>A0A136Q0F4</accession>
<organism evidence="2 3">
    <name type="scientific">Christensenella minuta</name>
    <dbReference type="NCBI Taxonomy" id="626937"/>
    <lineage>
        <taxon>Bacteria</taxon>
        <taxon>Bacillati</taxon>
        <taxon>Bacillota</taxon>
        <taxon>Clostridia</taxon>
        <taxon>Christensenellales</taxon>
        <taxon>Christensenellaceae</taxon>
        <taxon>Christensenella</taxon>
    </lineage>
</organism>